<name>A0A9N9EDA3_9GLOM</name>
<proteinExistence type="predicted"/>
<organism evidence="1 2">
    <name type="scientific">Dentiscutata erythropus</name>
    <dbReference type="NCBI Taxonomy" id="1348616"/>
    <lineage>
        <taxon>Eukaryota</taxon>
        <taxon>Fungi</taxon>
        <taxon>Fungi incertae sedis</taxon>
        <taxon>Mucoromycota</taxon>
        <taxon>Glomeromycotina</taxon>
        <taxon>Glomeromycetes</taxon>
        <taxon>Diversisporales</taxon>
        <taxon>Gigasporaceae</taxon>
        <taxon>Dentiscutata</taxon>
    </lineage>
</organism>
<dbReference type="AlphaFoldDB" id="A0A9N9EDA3"/>
<evidence type="ECO:0000313" key="1">
    <source>
        <dbReference type="EMBL" id="CAG8669236.1"/>
    </source>
</evidence>
<comment type="caution">
    <text evidence="1">The sequence shown here is derived from an EMBL/GenBank/DDBJ whole genome shotgun (WGS) entry which is preliminary data.</text>
</comment>
<evidence type="ECO:0000313" key="2">
    <source>
        <dbReference type="Proteomes" id="UP000789405"/>
    </source>
</evidence>
<gene>
    <name evidence="1" type="ORF">DERYTH_LOCUS11142</name>
</gene>
<reference evidence="1" key="1">
    <citation type="submission" date="2021-06" db="EMBL/GenBank/DDBJ databases">
        <authorList>
            <person name="Kallberg Y."/>
            <person name="Tangrot J."/>
            <person name="Rosling A."/>
        </authorList>
    </citation>
    <scope>NUCLEOTIDE SEQUENCE</scope>
    <source>
        <strain evidence="1">MA453B</strain>
    </source>
</reference>
<keyword evidence="2" id="KW-1185">Reference proteome</keyword>
<dbReference type="OrthoDB" id="2428514at2759"/>
<dbReference type="Proteomes" id="UP000789405">
    <property type="component" value="Unassembled WGS sequence"/>
</dbReference>
<sequence>QQLENMREERDSWMERVTSNVADDYFNESRLELINGNILLKVIYSHLTLSKNEQNNAWLFSIDVKSYMQEFERRHLLNHSSMSLSLR</sequence>
<feature type="non-terminal residue" evidence="1">
    <location>
        <position position="87"/>
    </location>
</feature>
<accession>A0A9N9EDA3</accession>
<protein>
    <submittedName>
        <fullName evidence="1">10291_t:CDS:1</fullName>
    </submittedName>
</protein>
<dbReference type="EMBL" id="CAJVPY010006779">
    <property type="protein sequence ID" value="CAG8669236.1"/>
    <property type="molecule type" value="Genomic_DNA"/>
</dbReference>